<dbReference type="EMBL" id="QFFM01000033">
    <property type="protein sequence ID" value="PWG62651.1"/>
    <property type="molecule type" value="Genomic_DNA"/>
</dbReference>
<dbReference type="OrthoDB" id="3240416at2"/>
<protein>
    <recommendedName>
        <fullName evidence="3">Restriction alleviation protein, Lar family</fullName>
    </recommendedName>
</protein>
<proteinExistence type="predicted"/>
<evidence type="ECO:0008006" key="3">
    <source>
        <dbReference type="Google" id="ProtNLM"/>
    </source>
</evidence>
<dbReference type="RefSeq" id="WP_109058017.1">
    <property type="nucleotide sequence ID" value="NZ_QFFM01000033.1"/>
</dbReference>
<keyword evidence="2" id="KW-1185">Reference proteome</keyword>
<accession>A0A2U2N078</accession>
<dbReference type="Proteomes" id="UP000245876">
    <property type="component" value="Unassembled WGS sequence"/>
</dbReference>
<reference evidence="1 2" key="1">
    <citation type="journal article" date="2018" name="Int. J. Syst. Evol. Microbiol.">
        <title>Bifidobacterium callitrichidarum sp. nov. from the faeces of the emperor tamarin (Saguinus imperator).</title>
        <authorList>
            <person name="Modesto M."/>
            <person name="Michelini S."/>
            <person name="Sansosti M.C."/>
            <person name="De Filippo C."/>
            <person name="Cavalieri D."/>
            <person name="Qvirist L."/>
            <person name="Andlid T."/>
            <person name="Spiezio C."/>
            <person name="Sandri C."/>
            <person name="Pascarelli S."/>
            <person name="Sgorbati B."/>
            <person name="Mattarelli P."/>
        </authorList>
    </citation>
    <scope>NUCLEOTIDE SEQUENCE [LARGE SCALE GENOMIC DNA]</scope>
    <source>
        <strain evidence="1 2">TRI 5</strain>
    </source>
</reference>
<sequence length="63" mass="7200">MEHPWFCPHCGRSLEMRRTVDNATGRIGWRVECPATGHFRTPVYATKIAAAEKLKRLFGSPEE</sequence>
<evidence type="ECO:0000313" key="2">
    <source>
        <dbReference type="Proteomes" id="UP000245876"/>
    </source>
</evidence>
<gene>
    <name evidence="1" type="ORF">DF196_11880</name>
</gene>
<comment type="caution">
    <text evidence="1">The sequence shown here is derived from an EMBL/GenBank/DDBJ whole genome shotgun (WGS) entry which is preliminary data.</text>
</comment>
<evidence type="ECO:0000313" key="1">
    <source>
        <dbReference type="EMBL" id="PWG62651.1"/>
    </source>
</evidence>
<name>A0A2U2N078_9BIFI</name>
<organism evidence="1 2">
    <name type="scientific">Bifidobacterium callitrichidarum</name>
    <dbReference type="NCBI Taxonomy" id="2052941"/>
    <lineage>
        <taxon>Bacteria</taxon>
        <taxon>Bacillati</taxon>
        <taxon>Actinomycetota</taxon>
        <taxon>Actinomycetes</taxon>
        <taxon>Bifidobacteriales</taxon>
        <taxon>Bifidobacteriaceae</taxon>
        <taxon>Bifidobacterium</taxon>
    </lineage>
</organism>
<dbReference type="AlphaFoldDB" id="A0A2U2N078"/>